<evidence type="ECO:0000313" key="7">
    <source>
        <dbReference type="Proteomes" id="UP001148786"/>
    </source>
</evidence>
<evidence type="ECO:0000256" key="1">
    <source>
        <dbReference type="ARBA" id="ARBA00005979"/>
    </source>
</evidence>
<keyword evidence="7" id="KW-1185">Reference proteome</keyword>
<keyword evidence="2" id="KW-0285">Flavoprotein</keyword>
<evidence type="ECO:0000256" key="4">
    <source>
        <dbReference type="ARBA" id="ARBA00023002"/>
    </source>
</evidence>
<proteinExistence type="inferred from homology"/>
<dbReference type="GO" id="GO:0016491">
    <property type="term" value="F:oxidoreductase activity"/>
    <property type="evidence" value="ECO:0007669"/>
    <property type="project" value="UniProtKB-KW"/>
</dbReference>
<evidence type="ECO:0000313" key="6">
    <source>
        <dbReference type="EMBL" id="KAJ3506686.1"/>
    </source>
</evidence>
<keyword evidence="4" id="KW-0560">Oxidoreductase</keyword>
<dbReference type="Gene3D" id="3.20.20.70">
    <property type="entry name" value="Aldolase class I"/>
    <property type="match status" value="1"/>
</dbReference>
<dbReference type="GO" id="GO:0010181">
    <property type="term" value="F:FMN binding"/>
    <property type="evidence" value="ECO:0007669"/>
    <property type="project" value="InterPro"/>
</dbReference>
<evidence type="ECO:0000259" key="5">
    <source>
        <dbReference type="Pfam" id="PF00724"/>
    </source>
</evidence>
<sequence>MGPEESNRVVSPVFQPAALPCGRVIQNRLVKVALYEHLATFNGGPPNAYHHRLYSEWAAHGWGMIITGNVQIALDHLTVGRDMVIPHSAFSGRVTQEELRPFKVLANVIHGIVVGEDEEWDSGAQRNSTLAIMQLNHPGRQSSNFIGGRMPLQAPLAPSALRVNSGSNEGLVSSIVNAGFFQTPKEMSETDVLETIERFTQAAVLAQEAGFDGIQLHVAHGYLLSQFLSPKTNKRKDAYSYTNALDTIIKRIVDRTRARTRKDFVIGIKLNAADYTSPDSNDSVESSLTDGEQQALKHLLAIASWHTVDMVEISGGDYEKPGGLRTPGLLHSALEEKHADLLGIGRSSILCPDLPSLLRKKQLSDDEPFAAPPDLRLPTILSLPPLSWLWALLPKVKVIGAGVNMAWYVVAIRHVSERRERVGGKGPVRPDYAIGGLGSLFL</sequence>
<gene>
    <name evidence="6" type="ORF">NLJ89_g6734</name>
</gene>
<comment type="similarity">
    <text evidence="1">Belongs to the NADH:flavin oxidoreductase/NADH oxidase family.</text>
</comment>
<dbReference type="InterPro" id="IPR051799">
    <property type="entry name" value="NADH_flavin_oxidoreductase"/>
</dbReference>
<dbReference type="EMBL" id="JANKHO010000738">
    <property type="protein sequence ID" value="KAJ3506686.1"/>
    <property type="molecule type" value="Genomic_DNA"/>
</dbReference>
<dbReference type="Proteomes" id="UP001148786">
    <property type="component" value="Unassembled WGS sequence"/>
</dbReference>
<keyword evidence="3" id="KW-0288">FMN</keyword>
<dbReference type="Pfam" id="PF00724">
    <property type="entry name" value="Oxidored_FMN"/>
    <property type="match status" value="1"/>
</dbReference>
<protein>
    <recommendedName>
        <fullName evidence="5">NADH:flavin oxidoreductase/NADH oxidase N-terminal domain-containing protein</fullName>
    </recommendedName>
</protein>
<organism evidence="6 7">
    <name type="scientific">Agrocybe chaxingu</name>
    <dbReference type="NCBI Taxonomy" id="84603"/>
    <lineage>
        <taxon>Eukaryota</taxon>
        <taxon>Fungi</taxon>
        <taxon>Dikarya</taxon>
        <taxon>Basidiomycota</taxon>
        <taxon>Agaricomycotina</taxon>
        <taxon>Agaricomycetes</taxon>
        <taxon>Agaricomycetidae</taxon>
        <taxon>Agaricales</taxon>
        <taxon>Agaricineae</taxon>
        <taxon>Strophariaceae</taxon>
        <taxon>Agrocybe</taxon>
    </lineage>
</organism>
<dbReference type="OrthoDB" id="1663137at2759"/>
<comment type="caution">
    <text evidence="6">The sequence shown here is derived from an EMBL/GenBank/DDBJ whole genome shotgun (WGS) entry which is preliminary data.</text>
</comment>
<dbReference type="SUPFAM" id="SSF51395">
    <property type="entry name" value="FMN-linked oxidoreductases"/>
    <property type="match status" value="1"/>
</dbReference>
<evidence type="ECO:0000256" key="3">
    <source>
        <dbReference type="ARBA" id="ARBA00022643"/>
    </source>
</evidence>
<name>A0A9W8JY14_9AGAR</name>
<reference evidence="6" key="1">
    <citation type="submission" date="2022-07" db="EMBL/GenBank/DDBJ databases">
        <title>Genome Sequence of Agrocybe chaxingu.</title>
        <authorList>
            <person name="Buettner E."/>
        </authorList>
    </citation>
    <scope>NUCLEOTIDE SEQUENCE</scope>
    <source>
        <strain evidence="6">MP-N11</strain>
    </source>
</reference>
<dbReference type="PANTHER" id="PTHR43656:SF2">
    <property type="entry name" value="BINDING OXIDOREDUCTASE, PUTATIVE (AFU_ORTHOLOGUE AFUA_2G08260)-RELATED"/>
    <property type="match status" value="1"/>
</dbReference>
<dbReference type="InterPro" id="IPR001155">
    <property type="entry name" value="OxRdtase_FMN_N"/>
</dbReference>
<evidence type="ECO:0000256" key="2">
    <source>
        <dbReference type="ARBA" id="ARBA00022630"/>
    </source>
</evidence>
<dbReference type="InterPro" id="IPR013785">
    <property type="entry name" value="Aldolase_TIM"/>
</dbReference>
<dbReference type="PANTHER" id="PTHR43656">
    <property type="entry name" value="BINDING OXIDOREDUCTASE, PUTATIVE (AFU_ORTHOLOGUE AFUA_2G08260)-RELATED"/>
    <property type="match status" value="1"/>
</dbReference>
<dbReference type="AlphaFoldDB" id="A0A9W8JY14"/>
<accession>A0A9W8JY14</accession>
<feature type="domain" description="NADH:flavin oxidoreductase/NADH oxidase N-terminal" evidence="5">
    <location>
        <begin position="126"/>
        <end position="286"/>
    </location>
</feature>